<keyword evidence="2" id="KW-1185">Reference proteome</keyword>
<dbReference type="AlphaFoldDB" id="A0AAV5SRJ8"/>
<proteinExistence type="predicted"/>
<reference evidence="1" key="1">
    <citation type="submission" date="2023-10" db="EMBL/GenBank/DDBJ databases">
        <title>Genome assembly of Pristionchus species.</title>
        <authorList>
            <person name="Yoshida K."/>
            <person name="Sommer R.J."/>
        </authorList>
    </citation>
    <scope>NUCLEOTIDE SEQUENCE</scope>
    <source>
        <strain evidence="1">RS0144</strain>
    </source>
</reference>
<sequence length="158" mass="17286">INKHRLVISVASVLLFKNKSIQSAIFISLMTTCSRAESYDEGSGIVGVQDLSMSRGEACSILTSEWWHPLGIIRSDSNAGVISSNSRDSILATGGPCFDSGEILSAYAVLDMHTVTLRVRERGFRTSVDHLIMGSHRIHIDVSPLLNMRLQMILSVVL</sequence>
<comment type="caution">
    <text evidence="1">The sequence shown here is derived from an EMBL/GenBank/DDBJ whole genome shotgun (WGS) entry which is preliminary data.</text>
</comment>
<feature type="non-terminal residue" evidence="1">
    <location>
        <position position="1"/>
    </location>
</feature>
<dbReference type="EMBL" id="BTSX01000002">
    <property type="protein sequence ID" value="GMS85831.1"/>
    <property type="molecule type" value="Genomic_DNA"/>
</dbReference>
<evidence type="ECO:0000313" key="2">
    <source>
        <dbReference type="Proteomes" id="UP001432027"/>
    </source>
</evidence>
<evidence type="ECO:0000313" key="1">
    <source>
        <dbReference type="EMBL" id="GMS85831.1"/>
    </source>
</evidence>
<protein>
    <submittedName>
        <fullName evidence="1">Uncharacterized protein</fullName>
    </submittedName>
</protein>
<gene>
    <name evidence="1" type="ORF">PENTCL1PPCAC_8006</name>
</gene>
<name>A0AAV5SRJ8_9BILA</name>
<accession>A0AAV5SRJ8</accession>
<organism evidence="1 2">
    <name type="scientific">Pristionchus entomophagus</name>
    <dbReference type="NCBI Taxonomy" id="358040"/>
    <lineage>
        <taxon>Eukaryota</taxon>
        <taxon>Metazoa</taxon>
        <taxon>Ecdysozoa</taxon>
        <taxon>Nematoda</taxon>
        <taxon>Chromadorea</taxon>
        <taxon>Rhabditida</taxon>
        <taxon>Rhabditina</taxon>
        <taxon>Diplogasteromorpha</taxon>
        <taxon>Diplogasteroidea</taxon>
        <taxon>Neodiplogasteridae</taxon>
        <taxon>Pristionchus</taxon>
    </lineage>
</organism>
<dbReference type="Proteomes" id="UP001432027">
    <property type="component" value="Unassembled WGS sequence"/>
</dbReference>
<feature type="non-terminal residue" evidence="1">
    <location>
        <position position="158"/>
    </location>
</feature>